<evidence type="ECO:0000256" key="2">
    <source>
        <dbReference type="SAM" id="Phobius"/>
    </source>
</evidence>
<feature type="compositionally biased region" description="Basic residues" evidence="1">
    <location>
        <begin position="185"/>
        <end position="198"/>
    </location>
</feature>
<keyword evidence="2" id="KW-0472">Membrane</keyword>
<proteinExistence type="predicted"/>
<feature type="region of interest" description="Disordered" evidence="1">
    <location>
        <begin position="267"/>
        <end position="359"/>
    </location>
</feature>
<keyword evidence="2" id="KW-1133">Transmembrane helix</keyword>
<feature type="transmembrane region" description="Helical" evidence="2">
    <location>
        <begin position="119"/>
        <end position="139"/>
    </location>
</feature>
<evidence type="ECO:0000313" key="4">
    <source>
        <dbReference type="Proteomes" id="UP000433876"/>
    </source>
</evidence>
<name>A0A8S8ZNL1_SORMA</name>
<organism evidence="3 4">
    <name type="scientific">Sordaria macrospora</name>
    <dbReference type="NCBI Taxonomy" id="5147"/>
    <lineage>
        <taxon>Eukaryota</taxon>
        <taxon>Fungi</taxon>
        <taxon>Dikarya</taxon>
        <taxon>Ascomycota</taxon>
        <taxon>Pezizomycotina</taxon>
        <taxon>Sordariomycetes</taxon>
        <taxon>Sordariomycetidae</taxon>
        <taxon>Sordariales</taxon>
        <taxon>Sordariaceae</taxon>
        <taxon>Sordaria</taxon>
    </lineage>
</organism>
<evidence type="ECO:0000313" key="3">
    <source>
        <dbReference type="EMBL" id="KAA8630928.1"/>
    </source>
</evidence>
<comment type="caution">
    <text evidence="3">The sequence shown here is derived from an EMBL/GenBank/DDBJ whole genome shotgun (WGS) entry which is preliminary data.</text>
</comment>
<feature type="region of interest" description="Disordered" evidence="1">
    <location>
        <begin position="162"/>
        <end position="235"/>
    </location>
</feature>
<accession>A0A8S8ZNL1</accession>
<dbReference type="VEuPathDB" id="FungiDB:SMAC_00890"/>
<dbReference type="OMA" id="KWEEIPP"/>
<dbReference type="AlphaFoldDB" id="A0A8S8ZNL1"/>
<feature type="compositionally biased region" description="Basic residues" evidence="1">
    <location>
        <begin position="163"/>
        <end position="172"/>
    </location>
</feature>
<gene>
    <name evidence="3" type="ORF">SMACR_00890</name>
</gene>
<feature type="compositionally biased region" description="Basic and acidic residues" evidence="1">
    <location>
        <begin position="329"/>
        <end position="350"/>
    </location>
</feature>
<dbReference type="Proteomes" id="UP000433876">
    <property type="component" value="Unassembled WGS sequence"/>
</dbReference>
<feature type="compositionally biased region" description="Basic and acidic residues" evidence="1">
    <location>
        <begin position="210"/>
        <end position="235"/>
    </location>
</feature>
<evidence type="ECO:0000256" key="1">
    <source>
        <dbReference type="SAM" id="MobiDB-lite"/>
    </source>
</evidence>
<sequence length="359" mass="39494">MPPIKLAPKRRDAKAQKSYLDSVADKLLEFSTPKHKRDPAPASTLHVEKWDEILPSAHGQVARRAAVADTENPTLTLAILGAHLSGNSPPTRVLPRQYAETSTIPAYYGALYSSPSPGAVVGITLGAVAGFILILFLIYTCVNLGGYSTAISESGGTASVVTRRSRHHYHSSHHSEVEGGGRSRGVYKHRGGSRRRSRSTSSAGDGPETVEIRRTTKTTRDHRGREHGHGHGDGIVLEERHRSRSMGHGHGQGHPHGEPVAQRIVVEERRRSTRRQSRTAARSRSPPRPIVVEASEPSLPHERERIVVEEDVSSVSSPPGPPRRRRSSGYREIRPDEFAAGDEPLRDVRRSRSISRHRE</sequence>
<keyword evidence="2" id="KW-0812">Transmembrane</keyword>
<dbReference type="EMBL" id="NMPR01000090">
    <property type="protein sequence ID" value="KAA8630928.1"/>
    <property type="molecule type" value="Genomic_DNA"/>
</dbReference>
<reference evidence="3 4" key="1">
    <citation type="submission" date="2017-07" db="EMBL/GenBank/DDBJ databases">
        <title>Genome sequence of the Sordaria macrospora wild type strain R19027.</title>
        <authorList>
            <person name="Nowrousian M."/>
            <person name="Teichert I."/>
            <person name="Kueck U."/>
        </authorList>
    </citation>
    <scope>NUCLEOTIDE SEQUENCE [LARGE SCALE GENOMIC DNA]</scope>
    <source>
        <strain evidence="3 4">R19027</strain>
        <tissue evidence="3">Mycelium</tissue>
    </source>
</reference>
<protein>
    <submittedName>
        <fullName evidence="3">Uncharacterized protein</fullName>
    </submittedName>
</protein>
<feature type="compositionally biased region" description="Basic and acidic residues" evidence="1">
    <location>
        <begin position="299"/>
        <end position="308"/>
    </location>
</feature>